<protein>
    <submittedName>
        <fullName evidence="2">Uncharacterized protein</fullName>
    </submittedName>
</protein>
<name>A0A382XHH6_9ZZZZ</name>
<reference evidence="2" key="1">
    <citation type="submission" date="2018-05" db="EMBL/GenBank/DDBJ databases">
        <authorList>
            <person name="Lanie J.A."/>
            <person name="Ng W.-L."/>
            <person name="Kazmierczak K.M."/>
            <person name="Andrzejewski T.M."/>
            <person name="Davidsen T.M."/>
            <person name="Wayne K.J."/>
            <person name="Tettelin H."/>
            <person name="Glass J.I."/>
            <person name="Rusch D."/>
            <person name="Podicherti R."/>
            <person name="Tsui H.-C.T."/>
            <person name="Winkler M.E."/>
        </authorList>
    </citation>
    <scope>NUCLEOTIDE SEQUENCE</scope>
</reference>
<dbReference type="SUPFAM" id="SSF52317">
    <property type="entry name" value="Class I glutamine amidotransferase-like"/>
    <property type="match status" value="1"/>
</dbReference>
<dbReference type="PANTHER" id="PTHR42701:SF1">
    <property type="entry name" value="IMIDAZOLE GLYCEROL PHOSPHATE SYNTHASE SUBUNIT HISH"/>
    <property type="match status" value="1"/>
</dbReference>
<dbReference type="InterPro" id="IPR010139">
    <property type="entry name" value="Imidazole-glycPsynth_HisH"/>
</dbReference>
<dbReference type="InterPro" id="IPR029062">
    <property type="entry name" value="Class_I_gatase-like"/>
</dbReference>
<dbReference type="EMBL" id="UINC01167399">
    <property type="protein sequence ID" value="SVD69891.1"/>
    <property type="molecule type" value="Genomic_DNA"/>
</dbReference>
<gene>
    <name evidence="2" type="ORF">METZ01_LOCUS422745</name>
</gene>
<dbReference type="AlphaFoldDB" id="A0A382XHH6"/>
<organism evidence="2">
    <name type="scientific">marine metagenome</name>
    <dbReference type="NCBI Taxonomy" id="408172"/>
    <lineage>
        <taxon>unclassified sequences</taxon>
        <taxon>metagenomes</taxon>
        <taxon>ecological metagenomes</taxon>
    </lineage>
</organism>
<sequence>MLTVIDNGMGNIRSVVNAVSQLNLKCRVANHPSDVKRASAIVFPGVGAFPMAMYNLGKSSLLQVVKERIYETDTPF</sequence>
<dbReference type="PROSITE" id="PS51273">
    <property type="entry name" value="GATASE_TYPE_1"/>
    <property type="match status" value="1"/>
</dbReference>
<feature type="non-terminal residue" evidence="2">
    <location>
        <position position="76"/>
    </location>
</feature>
<evidence type="ECO:0000256" key="1">
    <source>
        <dbReference type="ARBA" id="ARBA00022962"/>
    </source>
</evidence>
<proteinExistence type="predicted"/>
<dbReference type="GO" id="GO:0000107">
    <property type="term" value="F:imidazoleglycerol-phosphate synthase activity"/>
    <property type="evidence" value="ECO:0007669"/>
    <property type="project" value="TreeGrafter"/>
</dbReference>
<accession>A0A382XHH6</accession>
<dbReference type="Gene3D" id="3.40.50.880">
    <property type="match status" value="1"/>
</dbReference>
<dbReference type="PANTHER" id="PTHR42701">
    <property type="entry name" value="IMIDAZOLE GLYCEROL PHOSPHATE SYNTHASE SUBUNIT HISH"/>
    <property type="match status" value="1"/>
</dbReference>
<dbReference type="GO" id="GO:0000105">
    <property type="term" value="P:L-histidine biosynthetic process"/>
    <property type="evidence" value="ECO:0007669"/>
    <property type="project" value="InterPro"/>
</dbReference>
<keyword evidence="1" id="KW-0315">Glutamine amidotransferase</keyword>
<evidence type="ECO:0000313" key="2">
    <source>
        <dbReference type="EMBL" id="SVD69891.1"/>
    </source>
</evidence>